<feature type="signal peptide" evidence="1">
    <location>
        <begin position="1"/>
        <end position="22"/>
    </location>
</feature>
<evidence type="ECO:0000313" key="3">
    <source>
        <dbReference type="RefSeq" id="XP_030987542.1"/>
    </source>
</evidence>
<keyword evidence="2" id="KW-1185">Reference proteome</keyword>
<reference evidence="3" key="3">
    <citation type="submission" date="2025-08" db="UniProtKB">
        <authorList>
            <consortium name="RefSeq"/>
        </authorList>
    </citation>
    <scope>IDENTIFICATION</scope>
    <source>
        <strain evidence="3">NI907</strain>
    </source>
</reference>
<evidence type="ECO:0000313" key="2">
    <source>
        <dbReference type="Proteomes" id="UP000515153"/>
    </source>
</evidence>
<keyword evidence="1" id="KW-0732">Signal</keyword>
<reference evidence="3" key="2">
    <citation type="submission" date="2019-10" db="EMBL/GenBank/DDBJ databases">
        <authorList>
            <consortium name="NCBI Genome Project"/>
        </authorList>
    </citation>
    <scope>NUCLEOTIDE SEQUENCE</scope>
    <source>
        <strain evidence="3">NI907</strain>
    </source>
</reference>
<dbReference type="Proteomes" id="UP000515153">
    <property type="component" value="Unplaced"/>
</dbReference>
<dbReference type="GeneID" id="41956997"/>
<reference evidence="3" key="1">
    <citation type="journal article" date="2019" name="Mol. Biol. Evol.">
        <title>Blast fungal genomes show frequent chromosomal changes, gene gains and losses, and effector gene turnover.</title>
        <authorList>
            <person name="Gomez Luciano L.B."/>
            <person name="Jason Tsai I."/>
            <person name="Chuma I."/>
            <person name="Tosa Y."/>
            <person name="Chen Y.H."/>
            <person name="Li J.Y."/>
            <person name="Li M.Y."/>
            <person name="Jade Lu M.Y."/>
            <person name="Nakayashiki H."/>
            <person name="Li W.H."/>
        </authorList>
    </citation>
    <scope>NUCLEOTIDE SEQUENCE</scope>
    <source>
        <strain evidence="3">NI907</strain>
    </source>
</reference>
<gene>
    <name evidence="3" type="ORF">PgNI_02015</name>
</gene>
<feature type="chain" id="PRO_5027687214" evidence="1">
    <location>
        <begin position="23"/>
        <end position="98"/>
    </location>
</feature>
<dbReference type="RefSeq" id="XP_030987542.1">
    <property type="nucleotide sequence ID" value="XM_031122085.1"/>
</dbReference>
<proteinExistence type="predicted"/>
<accession>A0A6P8BKD5</accession>
<sequence length="98" mass="11015">MQFSPLILSISLLAFEATSVAAQGWCKVSIFKRQRHRNDKEIQSVYVETNKEAFWTFNGEKIKIKADDTCGSVSLLSGVMDETKYELVGEPHPITTCT</sequence>
<protein>
    <submittedName>
        <fullName evidence="3">Uncharacterized protein</fullName>
    </submittedName>
</protein>
<evidence type="ECO:0000256" key="1">
    <source>
        <dbReference type="SAM" id="SignalP"/>
    </source>
</evidence>
<dbReference type="KEGG" id="pgri:PgNI_02015"/>
<name>A0A6P8BKD5_PYRGI</name>
<dbReference type="AlphaFoldDB" id="A0A6P8BKD5"/>
<organism evidence="2 3">
    <name type="scientific">Pyricularia grisea</name>
    <name type="common">Crabgrass-specific blast fungus</name>
    <name type="synonym">Magnaporthe grisea</name>
    <dbReference type="NCBI Taxonomy" id="148305"/>
    <lineage>
        <taxon>Eukaryota</taxon>
        <taxon>Fungi</taxon>
        <taxon>Dikarya</taxon>
        <taxon>Ascomycota</taxon>
        <taxon>Pezizomycotina</taxon>
        <taxon>Sordariomycetes</taxon>
        <taxon>Sordariomycetidae</taxon>
        <taxon>Magnaporthales</taxon>
        <taxon>Pyriculariaceae</taxon>
        <taxon>Pyricularia</taxon>
    </lineage>
</organism>